<feature type="compositionally biased region" description="Low complexity" evidence="1">
    <location>
        <begin position="110"/>
        <end position="121"/>
    </location>
</feature>
<reference evidence="2" key="1">
    <citation type="journal article" date="2012" name="J. Bacteriol.">
        <title>Genome Sequence of Streptomyces auratus Strain AGR0001, a Phoslactomycin-Producing Actinomycete.</title>
        <authorList>
            <person name="Han X."/>
            <person name="Li M."/>
            <person name="Ding Z."/>
            <person name="Zhao J."/>
            <person name="Ji K."/>
            <person name="Wen M."/>
            <person name="Lu T."/>
        </authorList>
    </citation>
    <scope>NUCLEOTIDE SEQUENCE [LARGE SCALE GENOMIC DNA]</scope>
    <source>
        <strain evidence="2">AGR0001</strain>
    </source>
</reference>
<evidence type="ECO:0000313" key="2">
    <source>
        <dbReference type="EMBL" id="EJJ02935.1"/>
    </source>
</evidence>
<sequence length="121" mass="12293">MEQPMSGPEPEAPAPAGPGQPEELVEPEDGGAGEAVATGPAGPERPAGPQPLGVGVTPTGQAAVDARLRRLADADHLPAEGHLPVYEDVHRGLRDVLAGLDQHPGPPTPSSTVSTTHDNRS</sequence>
<organism evidence="2">
    <name type="scientific">Streptomyces auratus AGR0001</name>
    <dbReference type="NCBI Taxonomy" id="1160718"/>
    <lineage>
        <taxon>Bacteria</taxon>
        <taxon>Bacillati</taxon>
        <taxon>Actinomycetota</taxon>
        <taxon>Actinomycetes</taxon>
        <taxon>Kitasatosporales</taxon>
        <taxon>Streptomycetaceae</taxon>
        <taxon>Streptomyces</taxon>
    </lineage>
</organism>
<name>J2JSC6_9ACTN</name>
<evidence type="ECO:0000256" key="1">
    <source>
        <dbReference type="SAM" id="MobiDB-lite"/>
    </source>
</evidence>
<dbReference type="AlphaFoldDB" id="J2JSC6"/>
<proteinExistence type="predicted"/>
<dbReference type="HOGENOM" id="CLU_159376_0_0_11"/>
<accession>J2JSC6</accession>
<dbReference type="PATRIC" id="fig|1160718.3.peg.6356"/>
<gene>
    <name evidence="2" type="ORF">SU9_31446</name>
</gene>
<comment type="caution">
    <text evidence="2">The sequence shown here is derived from an EMBL/GenBank/DDBJ whole genome shotgun (WGS) entry which is preliminary data.</text>
</comment>
<dbReference type="eggNOG" id="ENOG502ZMNK">
    <property type="taxonomic scope" value="Bacteria"/>
</dbReference>
<dbReference type="STRING" id="1160718.SU9_31446"/>
<feature type="region of interest" description="Disordered" evidence="1">
    <location>
        <begin position="96"/>
        <end position="121"/>
    </location>
</feature>
<dbReference type="EMBL" id="AJGV01000199">
    <property type="protein sequence ID" value="EJJ02935.1"/>
    <property type="molecule type" value="Genomic_DNA"/>
</dbReference>
<feature type="region of interest" description="Disordered" evidence="1">
    <location>
        <begin position="1"/>
        <end position="61"/>
    </location>
</feature>
<dbReference type="RefSeq" id="WP_006607789.1">
    <property type="nucleotide sequence ID" value="NZ_CP072931.1"/>
</dbReference>
<protein>
    <submittedName>
        <fullName evidence="2">Uncharacterized protein</fullName>
    </submittedName>
</protein>